<evidence type="ECO:0000313" key="2">
    <source>
        <dbReference type="Proteomes" id="UP001732700"/>
    </source>
</evidence>
<organism evidence="1 2">
    <name type="scientific">Avena sativa</name>
    <name type="common">Oat</name>
    <dbReference type="NCBI Taxonomy" id="4498"/>
    <lineage>
        <taxon>Eukaryota</taxon>
        <taxon>Viridiplantae</taxon>
        <taxon>Streptophyta</taxon>
        <taxon>Embryophyta</taxon>
        <taxon>Tracheophyta</taxon>
        <taxon>Spermatophyta</taxon>
        <taxon>Magnoliopsida</taxon>
        <taxon>Liliopsida</taxon>
        <taxon>Poales</taxon>
        <taxon>Poaceae</taxon>
        <taxon>BOP clade</taxon>
        <taxon>Pooideae</taxon>
        <taxon>Poodae</taxon>
        <taxon>Poeae</taxon>
        <taxon>Poeae Chloroplast Group 1 (Aveneae type)</taxon>
        <taxon>Aveninae</taxon>
        <taxon>Avena</taxon>
    </lineage>
</organism>
<reference evidence="1" key="1">
    <citation type="submission" date="2021-05" db="EMBL/GenBank/DDBJ databases">
        <authorList>
            <person name="Scholz U."/>
            <person name="Mascher M."/>
            <person name="Fiebig A."/>
        </authorList>
    </citation>
    <scope>NUCLEOTIDE SEQUENCE [LARGE SCALE GENOMIC DNA]</scope>
</reference>
<evidence type="ECO:0000313" key="1">
    <source>
        <dbReference type="EnsemblPlants" id="AVESA.00010b.r2.6AG1061500.1.CDS"/>
    </source>
</evidence>
<protein>
    <submittedName>
        <fullName evidence="1">Uncharacterized protein</fullName>
    </submittedName>
</protein>
<accession>A0ACD5YYX0</accession>
<proteinExistence type="predicted"/>
<sequence>MVGPPLVLRAWGSCAIPCLDRVLRLQEPGRPGRGRKALSFVCLHSENRMVDAVGSVAKIDGVALKIKEAANTVHQNKKDCHHIKSRVDILNRTLSHHVNNAELVADYAVRAALEALDGMLAEALEVITKCQEERTIICVYYTAGNMSRQLSKVEQRISSLSSDVMLTIMSYQILRKFQEGAAPHPPPQMSKQNQDEANKKDHTQTSQVPKFGHWDAADQTVGFTVYFECVRRRRTNYEPGKIMVEVARNIKEAVDTVIQNKDDCVEIVKHANKVSTLMSQLEDAKMLDEPPMRGALEKLIATFRLAHKLVIACQRKSLVTVCLSRPPGQLSRQLHEVMDQIASNIAEMMDIVLP</sequence>
<dbReference type="EnsemblPlants" id="AVESA.00010b.r2.6AG1061500.1">
    <property type="protein sequence ID" value="AVESA.00010b.r2.6AG1061500.1.CDS"/>
    <property type="gene ID" value="AVESA.00010b.r2.6AG1061500"/>
</dbReference>
<dbReference type="Proteomes" id="UP001732700">
    <property type="component" value="Chromosome 6A"/>
</dbReference>
<keyword evidence="2" id="KW-1185">Reference proteome</keyword>
<name>A0ACD5YYX0_AVESA</name>
<reference evidence="1" key="2">
    <citation type="submission" date="2025-09" db="UniProtKB">
        <authorList>
            <consortium name="EnsemblPlants"/>
        </authorList>
    </citation>
    <scope>IDENTIFICATION</scope>
</reference>